<dbReference type="RefSeq" id="XP_066656230.1">
    <property type="nucleotide sequence ID" value="XM_066795434.1"/>
</dbReference>
<protein>
    <submittedName>
        <fullName evidence="2">Uncharacterized protein</fullName>
    </submittedName>
</protein>
<dbReference type="Proteomes" id="UP001360953">
    <property type="component" value="Unassembled WGS sequence"/>
</dbReference>
<feature type="compositionally biased region" description="Polar residues" evidence="1">
    <location>
        <begin position="47"/>
        <end position="60"/>
    </location>
</feature>
<evidence type="ECO:0000313" key="3">
    <source>
        <dbReference type="Proteomes" id="UP001360953"/>
    </source>
</evidence>
<sequence>MLGFRRSKFSISSRRICAAQKAARKLKHVSPTLVSQLEKRQKPNLVSKDSSSDVAGSRTSSTLTIWRSRLAVISYACLLGSAAWCLRRAYGTEVTPASSPEHSHRPPAHREQSTGKRDVRGIAHSVRERWKKFQLLRQMYRLSKKIRESLK</sequence>
<dbReference type="EMBL" id="JBBPEH010000005">
    <property type="protein sequence ID" value="KAK7538543.1"/>
    <property type="molecule type" value="Genomic_DNA"/>
</dbReference>
<name>A0ABR1LTP9_9PEZI</name>
<dbReference type="GeneID" id="92028340"/>
<feature type="compositionally biased region" description="Basic and acidic residues" evidence="1">
    <location>
        <begin position="101"/>
        <end position="120"/>
    </location>
</feature>
<accession>A0ABR1LTP9</accession>
<feature type="region of interest" description="Disordered" evidence="1">
    <location>
        <begin position="39"/>
        <end position="60"/>
    </location>
</feature>
<reference evidence="2 3" key="1">
    <citation type="submission" date="2024-04" db="EMBL/GenBank/DDBJ databases">
        <title>Phyllosticta paracitricarpa is synonymous to the EU quarantine fungus P. citricarpa based on phylogenomic analyses.</title>
        <authorList>
            <consortium name="Lawrence Berkeley National Laboratory"/>
            <person name="Van ingen-buijs V.A."/>
            <person name="Van westerhoven A.C."/>
            <person name="Haridas S."/>
            <person name="Skiadas P."/>
            <person name="Martin F."/>
            <person name="Groenewald J.Z."/>
            <person name="Crous P.W."/>
            <person name="Seidl M.F."/>
        </authorList>
    </citation>
    <scope>NUCLEOTIDE SEQUENCE [LARGE SCALE GENOMIC DNA]</scope>
    <source>
        <strain evidence="2 3">CPC 17464</strain>
    </source>
</reference>
<evidence type="ECO:0000313" key="2">
    <source>
        <dbReference type="EMBL" id="KAK7538543.1"/>
    </source>
</evidence>
<organism evidence="2 3">
    <name type="scientific">Phyllosticta citribraziliensis</name>
    <dbReference type="NCBI Taxonomy" id="989973"/>
    <lineage>
        <taxon>Eukaryota</taxon>
        <taxon>Fungi</taxon>
        <taxon>Dikarya</taxon>
        <taxon>Ascomycota</taxon>
        <taxon>Pezizomycotina</taxon>
        <taxon>Dothideomycetes</taxon>
        <taxon>Dothideomycetes incertae sedis</taxon>
        <taxon>Botryosphaeriales</taxon>
        <taxon>Phyllostictaceae</taxon>
        <taxon>Phyllosticta</taxon>
    </lineage>
</organism>
<comment type="caution">
    <text evidence="2">The sequence shown here is derived from an EMBL/GenBank/DDBJ whole genome shotgun (WGS) entry which is preliminary data.</text>
</comment>
<evidence type="ECO:0000256" key="1">
    <source>
        <dbReference type="SAM" id="MobiDB-lite"/>
    </source>
</evidence>
<proteinExistence type="predicted"/>
<keyword evidence="3" id="KW-1185">Reference proteome</keyword>
<feature type="region of interest" description="Disordered" evidence="1">
    <location>
        <begin position="94"/>
        <end position="120"/>
    </location>
</feature>
<gene>
    <name evidence="2" type="ORF">J3D65DRAFT_333075</name>
</gene>